<dbReference type="PROSITE" id="PS51986">
    <property type="entry name" value="GS_BETA_GRASP"/>
    <property type="match status" value="1"/>
</dbReference>
<dbReference type="GO" id="GO:0004356">
    <property type="term" value="F:glutamine synthetase activity"/>
    <property type="evidence" value="ECO:0007669"/>
    <property type="project" value="InterPro"/>
</dbReference>
<dbReference type="PROSITE" id="PS51987">
    <property type="entry name" value="GS_CATALYTIC"/>
    <property type="match status" value="1"/>
</dbReference>
<evidence type="ECO:0000256" key="4">
    <source>
        <dbReference type="ARBA" id="ARBA00022840"/>
    </source>
</evidence>
<dbReference type="GO" id="GO:0005524">
    <property type="term" value="F:ATP binding"/>
    <property type="evidence" value="ECO:0007669"/>
    <property type="project" value="UniProtKB-KW"/>
</dbReference>
<evidence type="ECO:0000256" key="2">
    <source>
        <dbReference type="ARBA" id="ARBA00022598"/>
    </source>
</evidence>
<reference evidence="10" key="1">
    <citation type="submission" date="2013-01" db="EMBL/GenBank/DDBJ databases">
        <title>Genome draft of Hydrogenophaga taeniospiralis 2K1.</title>
        <authorList>
            <person name="Gomila M."/>
            <person name="Lalucat J."/>
        </authorList>
    </citation>
    <scope>NUCLEOTIDE SEQUENCE</scope>
    <source>
        <strain evidence="10">CCUG 15921</strain>
    </source>
</reference>
<evidence type="ECO:0000256" key="6">
    <source>
        <dbReference type="PROSITE-ProRule" id="PRU01330"/>
    </source>
</evidence>
<dbReference type="Pfam" id="PF00120">
    <property type="entry name" value="Gln-synt_C"/>
    <property type="match status" value="1"/>
</dbReference>
<keyword evidence="3" id="KW-0547">Nucleotide-binding</keyword>
<dbReference type="PANTHER" id="PTHR43785:SF12">
    <property type="entry name" value="TYPE-1 GLUTAMINE SYNTHETASE 2"/>
    <property type="match status" value="1"/>
</dbReference>
<dbReference type="InterPro" id="IPR008146">
    <property type="entry name" value="Gln_synth_cat_dom"/>
</dbReference>
<keyword evidence="11" id="KW-1185">Reference proteome</keyword>
<sequence>MGQPSLDQRINSLREQGIHSVMATFTDLHGSPKGKLVPLEALPDAVATGAGFAGPSIWGTGLPRRGARSEYHGRVVPESLRLLPFMPGVAHAVCDGFAGGEPLDTCSRQLLKHQLNRLRERGWTFHVGIEPEFFLLKQDPQGRWGVADADDRQDKPSYDLKAIHRNFGFLDDMRRHLTALGFELQQMDHEDAVGQYEINYRHDEALAAADRYQLFKLTAHAVAARHGCTFSTMPKPLAGAPGSGLHFHVSLTDAQGKAVMADPAGTLGLSTAGHRFAAGLIDHADALAALCAPTVNSYKRLASSESASGTTWSPVWKTVGDNNRTCLVRTVAGRIEWRLPDPSCNVYAALAATLAAGLDGIDSALPAAPPCDDDLYQRQASGATMPPRLPRDLHDALAALQADAVLREAVGVAFCDQFLRLKRAEWDAFAQQVSGWELRRYANAG</sequence>
<dbReference type="PANTHER" id="PTHR43785">
    <property type="entry name" value="GAMMA-GLUTAMYLPUTRESCINE SYNTHETASE"/>
    <property type="match status" value="1"/>
</dbReference>
<dbReference type="PROSITE" id="PS00181">
    <property type="entry name" value="GLNA_ATP"/>
    <property type="match status" value="1"/>
</dbReference>
<comment type="cofactor">
    <cofactor evidence="1">
        <name>Mg(2+)</name>
        <dbReference type="ChEBI" id="CHEBI:18420"/>
    </cofactor>
</comment>
<dbReference type="SMART" id="SM01230">
    <property type="entry name" value="Gln-synt_C"/>
    <property type="match status" value="1"/>
</dbReference>
<evidence type="ECO:0000256" key="7">
    <source>
        <dbReference type="RuleBase" id="RU000384"/>
    </source>
</evidence>
<evidence type="ECO:0000256" key="1">
    <source>
        <dbReference type="ARBA" id="ARBA00001946"/>
    </source>
</evidence>
<evidence type="ECO:0000256" key="5">
    <source>
        <dbReference type="ARBA" id="ARBA00022842"/>
    </source>
</evidence>
<organism evidence="10 11">
    <name type="scientific">Hydrogenophaga taeniospiralis CCUG 15921</name>
    <dbReference type="NCBI Taxonomy" id="1281780"/>
    <lineage>
        <taxon>Bacteria</taxon>
        <taxon>Pseudomonadati</taxon>
        <taxon>Pseudomonadota</taxon>
        <taxon>Betaproteobacteria</taxon>
        <taxon>Burkholderiales</taxon>
        <taxon>Comamonadaceae</taxon>
        <taxon>Hydrogenophaga</taxon>
    </lineage>
</organism>
<dbReference type="RefSeq" id="WP_068170490.1">
    <property type="nucleotide sequence ID" value="NZ_AOGK01000002.1"/>
</dbReference>
<dbReference type="Gene3D" id="3.10.20.70">
    <property type="entry name" value="Glutamine synthetase, N-terminal domain"/>
    <property type="match status" value="1"/>
</dbReference>
<keyword evidence="2" id="KW-0436">Ligase</keyword>
<keyword evidence="5" id="KW-0460">Magnesium</keyword>
<accession>A0A9X4NNC4</accession>
<gene>
    <name evidence="10" type="ORF">H010_02697</name>
</gene>
<proteinExistence type="inferred from homology"/>
<dbReference type="GO" id="GO:0006542">
    <property type="term" value="P:glutamine biosynthetic process"/>
    <property type="evidence" value="ECO:0007669"/>
    <property type="project" value="InterPro"/>
</dbReference>
<dbReference type="OrthoDB" id="9807095at2"/>
<dbReference type="InterPro" id="IPR014746">
    <property type="entry name" value="Gln_synth/guanido_kin_cat_dom"/>
</dbReference>
<dbReference type="InterPro" id="IPR008147">
    <property type="entry name" value="Gln_synt_N"/>
</dbReference>
<dbReference type="EMBL" id="AOGK01000002">
    <property type="protein sequence ID" value="MDG5974142.1"/>
    <property type="molecule type" value="Genomic_DNA"/>
</dbReference>
<dbReference type="InterPro" id="IPR027303">
    <property type="entry name" value="Gln_synth_gly_rich_site"/>
</dbReference>
<protein>
    <submittedName>
        <fullName evidence="10">Glutamine synthetase</fullName>
    </submittedName>
</protein>
<dbReference type="Proteomes" id="UP001152876">
    <property type="component" value="Unassembled WGS sequence"/>
</dbReference>
<name>A0A9X4NNC4_9BURK</name>
<dbReference type="AlphaFoldDB" id="A0A9X4NNC4"/>
<evidence type="ECO:0000313" key="11">
    <source>
        <dbReference type="Proteomes" id="UP001152876"/>
    </source>
</evidence>
<evidence type="ECO:0000259" key="9">
    <source>
        <dbReference type="PROSITE" id="PS51987"/>
    </source>
</evidence>
<feature type="domain" description="GS catalytic" evidence="9">
    <location>
        <begin position="107"/>
        <end position="445"/>
    </location>
</feature>
<dbReference type="InterPro" id="IPR036651">
    <property type="entry name" value="Gln_synt_N_sf"/>
</dbReference>
<evidence type="ECO:0000259" key="8">
    <source>
        <dbReference type="PROSITE" id="PS51986"/>
    </source>
</evidence>
<dbReference type="SUPFAM" id="SSF54368">
    <property type="entry name" value="Glutamine synthetase, N-terminal domain"/>
    <property type="match status" value="1"/>
</dbReference>
<feature type="domain" description="GS beta-grasp" evidence="8">
    <location>
        <begin position="16"/>
        <end position="101"/>
    </location>
</feature>
<comment type="caution">
    <text evidence="10">The sequence shown here is derived from an EMBL/GenBank/DDBJ whole genome shotgun (WGS) entry which is preliminary data.</text>
</comment>
<dbReference type="SUPFAM" id="SSF55931">
    <property type="entry name" value="Glutamine synthetase/guanido kinase"/>
    <property type="match status" value="1"/>
</dbReference>
<evidence type="ECO:0000313" key="10">
    <source>
        <dbReference type="EMBL" id="MDG5974142.1"/>
    </source>
</evidence>
<dbReference type="Gene3D" id="3.30.590.10">
    <property type="entry name" value="Glutamine synthetase/guanido kinase, catalytic domain"/>
    <property type="match status" value="1"/>
</dbReference>
<comment type="similarity">
    <text evidence="6 7">Belongs to the glutamine synthetase family.</text>
</comment>
<evidence type="ECO:0000256" key="3">
    <source>
        <dbReference type="ARBA" id="ARBA00022741"/>
    </source>
</evidence>
<keyword evidence="4" id="KW-0067">ATP-binding</keyword>